<sequence length="223" mass="25167">FFLCFPFLSGQRIFEFDPERYLSKIYMATRNPSSSYKLQSLLTMFCRYRAVSGGLWRSNQAHHREPPPYMAGRGGLVDEGLRFLSVSSRQYTQPMLGKMKWLLGSILSMLLPLWNNKWDKLLKLEVKATKVVDEVEAVAEVVAEVAATADKALAEVAKQLPDNSKLKEAAQVMEHVSNVAAQEAKLVEDIIHKVGDLKQNLEDLDAMVEPIVEKMTKGDHTKI</sequence>
<feature type="non-terminal residue" evidence="1">
    <location>
        <position position="1"/>
    </location>
</feature>
<reference evidence="2" key="1">
    <citation type="journal article" date="2019" name="Curr. Biol.">
        <title>Genome Sequence of Striga asiatica Provides Insight into the Evolution of Plant Parasitism.</title>
        <authorList>
            <person name="Yoshida S."/>
            <person name="Kim S."/>
            <person name="Wafula E.K."/>
            <person name="Tanskanen J."/>
            <person name="Kim Y.M."/>
            <person name="Honaas L."/>
            <person name="Yang Z."/>
            <person name="Spallek T."/>
            <person name="Conn C.E."/>
            <person name="Ichihashi Y."/>
            <person name="Cheong K."/>
            <person name="Cui S."/>
            <person name="Der J.P."/>
            <person name="Gundlach H."/>
            <person name="Jiao Y."/>
            <person name="Hori C."/>
            <person name="Ishida J.K."/>
            <person name="Kasahara H."/>
            <person name="Kiba T."/>
            <person name="Kim M.S."/>
            <person name="Koo N."/>
            <person name="Laohavisit A."/>
            <person name="Lee Y.H."/>
            <person name="Lumba S."/>
            <person name="McCourt P."/>
            <person name="Mortimer J.C."/>
            <person name="Mutuku J.M."/>
            <person name="Nomura T."/>
            <person name="Sasaki-Sekimoto Y."/>
            <person name="Seto Y."/>
            <person name="Wang Y."/>
            <person name="Wakatake T."/>
            <person name="Sakakibara H."/>
            <person name="Demura T."/>
            <person name="Yamaguchi S."/>
            <person name="Yoneyama K."/>
            <person name="Manabe R.I."/>
            <person name="Nelson D.C."/>
            <person name="Schulman A.H."/>
            <person name="Timko M.P."/>
            <person name="dePamphilis C.W."/>
            <person name="Choi D."/>
            <person name="Shirasu K."/>
        </authorList>
    </citation>
    <scope>NUCLEOTIDE SEQUENCE [LARGE SCALE GENOMIC DNA]</scope>
    <source>
        <strain evidence="2">cv. UVA1</strain>
    </source>
</reference>
<proteinExistence type="predicted"/>
<gene>
    <name evidence="1" type="ORF">STAS_05984</name>
</gene>
<accession>A0A5A7PC33</accession>
<organism evidence="1 2">
    <name type="scientific">Striga asiatica</name>
    <name type="common">Asiatic witchweed</name>
    <name type="synonym">Buchnera asiatica</name>
    <dbReference type="NCBI Taxonomy" id="4170"/>
    <lineage>
        <taxon>Eukaryota</taxon>
        <taxon>Viridiplantae</taxon>
        <taxon>Streptophyta</taxon>
        <taxon>Embryophyta</taxon>
        <taxon>Tracheophyta</taxon>
        <taxon>Spermatophyta</taxon>
        <taxon>Magnoliopsida</taxon>
        <taxon>eudicotyledons</taxon>
        <taxon>Gunneridae</taxon>
        <taxon>Pentapetalae</taxon>
        <taxon>asterids</taxon>
        <taxon>lamiids</taxon>
        <taxon>Lamiales</taxon>
        <taxon>Orobanchaceae</taxon>
        <taxon>Buchnereae</taxon>
        <taxon>Striga</taxon>
    </lineage>
</organism>
<protein>
    <submittedName>
        <fullName evidence="1">Nuclear transport factor 2 family protein</fullName>
    </submittedName>
</protein>
<comment type="caution">
    <text evidence="1">The sequence shown here is derived from an EMBL/GenBank/DDBJ whole genome shotgun (WGS) entry which is preliminary data.</text>
</comment>
<name>A0A5A7PC33_STRAF</name>
<evidence type="ECO:0000313" key="2">
    <source>
        <dbReference type="Proteomes" id="UP000325081"/>
    </source>
</evidence>
<dbReference type="OrthoDB" id="783687at2759"/>
<dbReference type="Proteomes" id="UP000325081">
    <property type="component" value="Unassembled WGS sequence"/>
</dbReference>
<keyword evidence="2" id="KW-1185">Reference proteome</keyword>
<evidence type="ECO:0000313" key="1">
    <source>
        <dbReference type="EMBL" id="GER30076.1"/>
    </source>
</evidence>
<dbReference type="PANTHER" id="PTHR33735:SF10">
    <property type="entry name" value="EXPRESSED PROTEIN"/>
    <property type="match status" value="1"/>
</dbReference>
<dbReference type="AlphaFoldDB" id="A0A5A7PC33"/>
<dbReference type="EMBL" id="BKCP01004294">
    <property type="protein sequence ID" value="GER30076.1"/>
    <property type="molecule type" value="Genomic_DNA"/>
</dbReference>
<dbReference type="PANTHER" id="PTHR33735">
    <property type="entry name" value="EXPRESSED PROTEIN"/>
    <property type="match status" value="1"/>
</dbReference>